<proteinExistence type="inferred from homology"/>
<dbReference type="InterPro" id="IPR003593">
    <property type="entry name" value="AAA+_ATPase"/>
</dbReference>
<dbReference type="Pfam" id="PF00005">
    <property type="entry name" value="ABC_tran"/>
    <property type="match status" value="1"/>
</dbReference>
<dbReference type="InterPro" id="IPR003439">
    <property type="entry name" value="ABC_transporter-like_ATP-bd"/>
</dbReference>
<dbReference type="eggNOG" id="COG1136">
    <property type="taxonomic scope" value="Bacteria"/>
</dbReference>
<accession>K9F113</accession>
<dbReference type="InterPro" id="IPR027417">
    <property type="entry name" value="P-loop_NTPase"/>
</dbReference>
<dbReference type="InterPro" id="IPR015854">
    <property type="entry name" value="ABC_transpr_LolD-like"/>
</dbReference>
<dbReference type="GO" id="GO:0005886">
    <property type="term" value="C:plasma membrane"/>
    <property type="evidence" value="ECO:0007669"/>
    <property type="project" value="TreeGrafter"/>
</dbReference>
<evidence type="ECO:0000256" key="3">
    <source>
        <dbReference type="ARBA" id="ARBA00022741"/>
    </source>
</evidence>
<dbReference type="PROSITE" id="PS50893">
    <property type="entry name" value="ABC_TRANSPORTER_2"/>
    <property type="match status" value="1"/>
</dbReference>
<gene>
    <name evidence="6" type="ORF">HMPREF9233_00946</name>
</gene>
<dbReference type="PROSITE" id="PS00211">
    <property type="entry name" value="ABC_TRANSPORTER_1"/>
    <property type="match status" value="1"/>
</dbReference>
<dbReference type="Proteomes" id="UP000009888">
    <property type="component" value="Unassembled WGS sequence"/>
</dbReference>
<keyword evidence="3" id="KW-0547">Nucleotide-binding</keyword>
<dbReference type="STRING" id="202789.GCA_001457435_01175"/>
<dbReference type="CDD" id="cd03255">
    <property type="entry name" value="ABC_MJ0796_LolCDE_FtsE"/>
    <property type="match status" value="1"/>
</dbReference>
<dbReference type="EMBL" id="AGWL01000005">
    <property type="protein sequence ID" value="EKU95185.1"/>
    <property type="molecule type" value="Genomic_DNA"/>
</dbReference>
<dbReference type="AlphaFoldDB" id="K9F113"/>
<sequence>MSILQLDHVSYRYKGMPTTVLSNVCADFEAGKIYAIEGSSGAGKSTLLSLLAGLDTPTEGEVRFDGKDIREAGYFHHRREQISLIFQSYNLIDYLTPLENLRLVDSKASADTLTSLGLTPEEIRRNVMHLSGGQQQRVAIGRALVSRAPVILADEPTGNLDEETADEVITILRDAAHEKGKCVLVVTHSKQVARSADVSLRLTKRKLVASR</sequence>
<name>K9F113_9ACTO</name>
<dbReference type="GO" id="GO:0005524">
    <property type="term" value="F:ATP binding"/>
    <property type="evidence" value="ECO:0007669"/>
    <property type="project" value="UniProtKB-KW"/>
</dbReference>
<keyword evidence="4" id="KW-0067">ATP-binding</keyword>
<keyword evidence="2" id="KW-0813">Transport</keyword>
<reference evidence="6 7" key="1">
    <citation type="submission" date="2012-09" db="EMBL/GenBank/DDBJ databases">
        <title>The Genome Sequence of Actinobaculum massiliae ACS-171-V-COL2.</title>
        <authorList>
            <consortium name="The Broad Institute Genome Sequencing Platform"/>
            <person name="Earl A."/>
            <person name="Ward D."/>
            <person name="Feldgarden M."/>
            <person name="Gevers D."/>
            <person name="Saerens B."/>
            <person name="Vaneechoutte M."/>
            <person name="Walker B."/>
            <person name="Young S.K."/>
            <person name="Zeng Q."/>
            <person name="Gargeya S."/>
            <person name="Fitzgerald M."/>
            <person name="Haas B."/>
            <person name="Abouelleil A."/>
            <person name="Alvarado L."/>
            <person name="Arachchi H.M."/>
            <person name="Berlin A."/>
            <person name="Chapman S.B."/>
            <person name="Goldberg J."/>
            <person name="Griggs A."/>
            <person name="Gujja S."/>
            <person name="Hansen M."/>
            <person name="Howarth C."/>
            <person name="Imamovic A."/>
            <person name="Larimer J."/>
            <person name="McCowen C."/>
            <person name="Montmayeur A."/>
            <person name="Murphy C."/>
            <person name="Neiman D."/>
            <person name="Pearson M."/>
            <person name="Priest M."/>
            <person name="Roberts A."/>
            <person name="Saif S."/>
            <person name="Shea T."/>
            <person name="Sisk P."/>
            <person name="Sykes S."/>
            <person name="Wortman J."/>
            <person name="Nusbaum C."/>
            <person name="Birren B."/>
        </authorList>
    </citation>
    <scope>NUCLEOTIDE SEQUENCE [LARGE SCALE GENOMIC DNA]</scope>
    <source>
        <strain evidence="7">ACS-171-V-Col2</strain>
    </source>
</reference>
<keyword evidence="7" id="KW-1185">Reference proteome</keyword>
<dbReference type="SMART" id="SM00382">
    <property type="entry name" value="AAA"/>
    <property type="match status" value="1"/>
</dbReference>
<evidence type="ECO:0000313" key="7">
    <source>
        <dbReference type="Proteomes" id="UP000009888"/>
    </source>
</evidence>
<dbReference type="PATRIC" id="fig|883066.3.peg.986"/>
<dbReference type="RefSeq" id="WP_007001152.1">
    <property type="nucleotide sequence ID" value="NZ_JH992955.1"/>
</dbReference>
<dbReference type="PANTHER" id="PTHR24220">
    <property type="entry name" value="IMPORT ATP-BINDING PROTEIN"/>
    <property type="match status" value="1"/>
</dbReference>
<dbReference type="Gene3D" id="3.40.50.300">
    <property type="entry name" value="P-loop containing nucleotide triphosphate hydrolases"/>
    <property type="match status" value="1"/>
</dbReference>
<evidence type="ECO:0000313" key="6">
    <source>
        <dbReference type="EMBL" id="EKU95185.1"/>
    </source>
</evidence>
<dbReference type="GO" id="GO:0016887">
    <property type="term" value="F:ATP hydrolysis activity"/>
    <property type="evidence" value="ECO:0007669"/>
    <property type="project" value="InterPro"/>
</dbReference>
<feature type="domain" description="ABC transporter" evidence="5">
    <location>
        <begin position="4"/>
        <end position="210"/>
    </location>
</feature>
<protein>
    <recommendedName>
        <fullName evidence="5">ABC transporter domain-containing protein</fullName>
    </recommendedName>
</protein>
<dbReference type="PANTHER" id="PTHR24220:SF689">
    <property type="entry name" value="LIPOPROTEIN-RELEASING SYSTEM ATP-BINDING PROTEIN LOLD"/>
    <property type="match status" value="1"/>
</dbReference>
<dbReference type="SUPFAM" id="SSF52540">
    <property type="entry name" value="P-loop containing nucleoside triphosphate hydrolases"/>
    <property type="match status" value="1"/>
</dbReference>
<evidence type="ECO:0000256" key="4">
    <source>
        <dbReference type="ARBA" id="ARBA00022840"/>
    </source>
</evidence>
<dbReference type="HOGENOM" id="CLU_000604_1_22_11"/>
<evidence type="ECO:0000256" key="1">
    <source>
        <dbReference type="ARBA" id="ARBA00005417"/>
    </source>
</evidence>
<dbReference type="GO" id="GO:0022857">
    <property type="term" value="F:transmembrane transporter activity"/>
    <property type="evidence" value="ECO:0007669"/>
    <property type="project" value="TreeGrafter"/>
</dbReference>
<organism evidence="6 7">
    <name type="scientific">Actinobaculum massiliense ACS-171-V-Col2</name>
    <dbReference type="NCBI Taxonomy" id="883066"/>
    <lineage>
        <taxon>Bacteria</taxon>
        <taxon>Bacillati</taxon>
        <taxon>Actinomycetota</taxon>
        <taxon>Actinomycetes</taxon>
        <taxon>Actinomycetales</taxon>
        <taxon>Actinomycetaceae</taxon>
        <taxon>Actinobaculum</taxon>
    </lineage>
</organism>
<evidence type="ECO:0000256" key="2">
    <source>
        <dbReference type="ARBA" id="ARBA00022448"/>
    </source>
</evidence>
<comment type="caution">
    <text evidence="6">The sequence shown here is derived from an EMBL/GenBank/DDBJ whole genome shotgun (WGS) entry which is preliminary data.</text>
</comment>
<dbReference type="InterPro" id="IPR017871">
    <property type="entry name" value="ABC_transporter-like_CS"/>
</dbReference>
<comment type="similarity">
    <text evidence="1">Belongs to the ABC transporter superfamily.</text>
</comment>
<evidence type="ECO:0000259" key="5">
    <source>
        <dbReference type="PROSITE" id="PS50893"/>
    </source>
</evidence>
<dbReference type="InterPro" id="IPR017911">
    <property type="entry name" value="MacB-like_ATP-bd"/>
</dbReference>